<dbReference type="PANTHER" id="PTHR23320">
    <property type="entry name" value="MEMBRANE-SPANNING 4-DOMAINS SUBFAMILY A MS4A -RELATED"/>
    <property type="match status" value="1"/>
</dbReference>
<protein>
    <submittedName>
        <fullName evidence="8">Transcript variant X1</fullName>
    </submittedName>
</protein>
<evidence type="ECO:0000313" key="9">
    <source>
        <dbReference type="Proteomes" id="UP000822369"/>
    </source>
</evidence>
<evidence type="ECO:0000256" key="6">
    <source>
        <dbReference type="SAM" id="MobiDB-lite"/>
    </source>
</evidence>
<keyword evidence="3 7" id="KW-0812">Transmembrane</keyword>
<dbReference type="Proteomes" id="UP000822369">
    <property type="component" value="Chromosome 3"/>
</dbReference>
<dbReference type="PANTHER" id="PTHR23320:SF128">
    <property type="entry name" value="MEMBRANE-SPANNING 4-DOMAINS SUBFAMILY A MEMBER 4A"/>
    <property type="match status" value="1"/>
</dbReference>
<organism evidence="8 9">
    <name type="scientific">Nothobranchius furzeri</name>
    <name type="common">Turquoise killifish</name>
    <dbReference type="NCBI Taxonomy" id="105023"/>
    <lineage>
        <taxon>Eukaryota</taxon>
        <taxon>Metazoa</taxon>
        <taxon>Chordata</taxon>
        <taxon>Craniata</taxon>
        <taxon>Vertebrata</taxon>
        <taxon>Euteleostomi</taxon>
        <taxon>Actinopterygii</taxon>
        <taxon>Neopterygii</taxon>
        <taxon>Teleostei</taxon>
        <taxon>Neoteleostei</taxon>
        <taxon>Acanthomorphata</taxon>
        <taxon>Ovalentaria</taxon>
        <taxon>Atherinomorphae</taxon>
        <taxon>Cyprinodontiformes</taxon>
        <taxon>Nothobranchiidae</taxon>
        <taxon>Nothobranchius</taxon>
    </lineage>
</organism>
<dbReference type="InterPro" id="IPR030417">
    <property type="entry name" value="MS4A"/>
</dbReference>
<feature type="transmembrane region" description="Helical" evidence="7">
    <location>
        <begin position="81"/>
        <end position="101"/>
    </location>
</feature>
<proteinExistence type="inferred from homology"/>
<sequence>MYLFFQKSILTLVVMATTSITTAGGVVIVTQVIPKDDSSIPLQTPANSASKAPPTDATTPPPPSKEVTKASTFLRGEPHGLGVVQIFIGLLCVVFSLTAILSPTMMVHAPFALGAMFVVSGSLSVMARNGTSVRLVCVSLLFNTFSAVLGLVGVVYLCFLLADTPPADKICSSADDSSTLYQSKCSSNLWRLNIILYGLLGLFLVLFILQVCVSITISIFSGRLLRSYKRYSHLTVRAEFLDHSSWMLRRNDAPIIYEEKANSCIKTCVGVFD</sequence>
<evidence type="ECO:0000256" key="1">
    <source>
        <dbReference type="ARBA" id="ARBA00004141"/>
    </source>
</evidence>
<feature type="transmembrane region" description="Helical" evidence="7">
    <location>
        <begin position="12"/>
        <end position="33"/>
    </location>
</feature>
<dbReference type="Pfam" id="PF04103">
    <property type="entry name" value="CD20"/>
    <property type="match status" value="1"/>
</dbReference>
<evidence type="ECO:0000256" key="3">
    <source>
        <dbReference type="ARBA" id="ARBA00022692"/>
    </source>
</evidence>
<comment type="caution">
    <text evidence="8">The sequence shown here is derived from an EMBL/GenBank/DDBJ whole genome shotgun (WGS) entry which is preliminary data.</text>
</comment>
<name>A0A9D2YTB5_NOTFU</name>
<dbReference type="KEGG" id="nfu:107379050"/>
<gene>
    <name evidence="8" type="ORF">G4P62_005362</name>
</gene>
<dbReference type="InterPro" id="IPR007237">
    <property type="entry name" value="CD20-like"/>
</dbReference>
<evidence type="ECO:0000256" key="7">
    <source>
        <dbReference type="SAM" id="Phobius"/>
    </source>
</evidence>
<accession>A0A9D2YTB5</accession>
<evidence type="ECO:0000256" key="2">
    <source>
        <dbReference type="ARBA" id="ARBA00009565"/>
    </source>
</evidence>
<keyword evidence="5 7" id="KW-0472">Membrane</keyword>
<reference evidence="8" key="1">
    <citation type="submission" date="2020-03" db="EMBL/GenBank/DDBJ databases">
        <title>Intra-Species Differences in Population Size shape Life History and Genome Evolution.</title>
        <authorList>
            <person name="Willemsen D."/>
            <person name="Cui R."/>
            <person name="Valenzano D.R."/>
        </authorList>
    </citation>
    <scope>NUCLEOTIDE SEQUENCE</scope>
    <source>
        <strain evidence="8">GRZ</strain>
        <tissue evidence="8">Whole</tissue>
    </source>
</reference>
<keyword evidence="4 7" id="KW-1133">Transmembrane helix</keyword>
<feature type="transmembrane region" description="Helical" evidence="7">
    <location>
        <begin position="107"/>
        <end position="126"/>
    </location>
</feature>
<evidence type="ECO:0000256" key="4">
    <source>
        <dbReference type="ARBA" id="ARBA00022989"/>
    </source>
</evidence>
<evidence type="ECO:0000256" key="5">
    <source>
        <dbReference type="ARBA" id="ARBA00023136"/>
    </source>
</evidence>
<dbReference type="EMBL" id="JAAVVJ010000003">
    <property type="protein sequence ID" value="KAF7226470.1"/>
    <property type="molecule type" value="Genomic_DNA"/>
</dbReference>
<evidence type="ECO:0000313" key="8">
    <source>
        <dbReference type="EMBL" id="KAF7226470.1"/>
    </source>
</evidence>
<feature type="compositionally biased region" description="Low complexity" evidence="6">
    <location>
        <begin position="48"/>
        <end position="58"/>
    </location>
</feature>
<dbReference type="GO" id="GO:0016020">
    <property type="term" value="C:membrane"/>
    <property type="evidence" value="ECO:0007669"/>
    <property type="project" value="UniProtKB-SubCell"/>
</dbReference>
<dbReference type="AlphaFoldDB" id="A0A9D2YTB5"/>
<feature type="transmembrane region" description="Helical" evidence="7">
    <location>
        <begin position="194"/>
        <end position="220"/>
    </location>
</feature>
<feature type="transmembrane region" description="Helical" evidence="7">
    <location>
        <begin position="138"/>
        <end position="162"/>
    </location>
</feature>
<comment type="similarity">
    <text evidence="2">Belongs to the MS4A family.</text>
</comment>
<feature type="region of interest" description="Disordered" evidence="6">
    <location>
        <begin position="39"/>
        <end position="67"/>
    </location>
</feature>
<comment type="subcellular location">
    <subcellularLocation>
        <location evidence="1">Membrane</location>
        <topology evidence="1">Multi-pass membrane protein</topology>
    </subcellularLocation>
</comment>